<evidence type="ECO:0000256" key="2">
    <source>
        <dbReference type="SAM" id="Phobius"/>
    </source>
</evidence>
<accession>A0A317DPG3</accession>
<keyword evidence="2" id="KW-0472">Membrane</keyword>
<dbReference type="PROSITE" id="PS51318">
    <property type="entry name" value="TAT"/>
    <property type="match status" value="1"/>
</dbReference>
<feature type="compositionally biased region" description="Low complexity" evidence="1">
    <location>
        <begin position="190"/>
        <end position="207"/>
    </location>
</feature>
<dbReference type="Proteomes" id="UP000246050">
    <property type="component" value="Unassembled WGS sequence"/>
</dbReference>
<keyword evidence="2" id="KW-0812">Transmembrane</keyword>
<dbReference type="RefSeq" id="WP_109800963.1">
    <property type="nucleotide sequence ID" value="NZ_QGKS01000161.1"/>
</dbReference>
<feature type="region of interest" description="Disordered" evidence="1">
    <location>
        <begin position="163"/>
        <end position="218"/>
    </location>
</feature>
<comment type="caution">
    <text evidence="4">The sequence shown here is derived from an EMBL/GenBank/DDBJ whole genome shotgun (WGS) entry which is preliminary data.</text>
</comment>
<name>A0A317DPG3_9ACTN</name>
<dbReference type="AlphaFoldDB" id="A0A317DPG3"/>
<dbReference type="EMBL" id="QGKS01000161">
    <property type="protein sequence ID" value="PWR15990.1"/>
    <property type="molecule type" value="Genomic_DNA"/>
</dbReference>
<organism evidence="4 5">
    <name type="scientific">Micromonospora sicca</name>
    <dbReference type="NCBI Taxonomy" id="2202420"/>
    <lineage>
        <taxon>Bacteria</taxon>
        <taxon>Bacillati</taxon>
        <taxon>Actinomycetota</taxon>
        <taxon>Actinomycetes</taxon>
        <taxon>Micromonosporales</taxon>
        <taxon>Micromonosporaceae</taxon>
        <taxon>Micromonospora</taxon>
    </lineage>
</organism>
<reference evidence="4 5" key="1">
    <citation type="submission" date="2018-05" db="EMBL/GenBank/DDBJ databases">
        <title>Micromonosporas from Atacama Desert.</title>
        <authorList>
            <person name="Carro L."/>
            <person name="Golinska P."/>
            <person name="Klenk H.-P."/>
            <person name="Goodfellow M."/>
        </authorList>
    </citation>
    <scope>NUCLEOTIDE SEQUENCE [LARGE SCALE GENOMIC DNA]</scope>
    <source>
        <strain evidence="4 5">4G51</strain>
    </source>
</reference>
<feature type="chain" id="PRO_5016310780" evidence="3">
    <location>
        <begin position="31"/>
        <end position="332"/>
    </location>
</feature>
<feature type="compositionally biased region" description="Gly residues" evidence="1">
    <location>
        <begin position="269"/>
        <end position="278"/>
    </location>
</feature>
<gene>
    <name evidence="4" type="ORF">DKT69_08120</name>
</gene>
<evidence type="ECO:0000313" key="4">
    <source>
        <dbReference type="EMBL" id="PWR15990.1"/>
    </source>
</evidence>
<dbReference type="OrthoDB" id="3406158at2"/>
<evidence type="ECO:0000313" key="5">
    <source>
        <dbReference type="Proteomes" id="UP000246050"/>
    </source>
</evidence>
<feature type="transmembrane region" description="Helical" evidence="2">
    <location>
        <begin position="223"/>
        <end position="242"/>
    </location>
</feature>
<evidence type="ECO:0000256" key="1">
    <source>
        <dbReference type="SAM" id="MobiDB-lite"/>
    </source>
</evidence>
<feature type="region of interest" description="Disordered" evidence="1">
    <location>
        <begin position="248"/>
        <end position="332"/>
    </location>
</feature>
<protein>
    <submittedName>
        <fullName evidence="4">Uncharacterized protein</fullName>
    </submittedName>
</protein>
<keyword evidence="2" id="KW-1133">Transmembrane helix</keyword>
<dbReference type="InterPro" id="IPR006311">
    <property type="entry name" value="TAT_signal"/>
</dbReference>
<proteinExistence type="predicted"/>
<evidence type="ECO:0000256" key="3">
    <source>
        <dbReference type="SAM" id="SignalP"/>
    </source>
</evidence>
<sequence length="332" mass="32606">MSVRRHAMRLATVGALLGGLVTVGASPALAEGDRVEVHSAGSFTVGGSPGTVAVEVRKRTDGCVLLRTGLGLRLDGVRADQVQVQVNTGGQWQAVAVGGGGGTVGTARTSPANPTLCKGKSITVRYRVAFLAGAPGGRLTVVGEAAAASGRLLGRAADSARVVGAAAATPSPTPSRKPSPSPSPTPTEPPSAADTASAVAAAVDPAAGQHSAAADESSGGSPIMFFGIALVLVGIALIVLLVRRNRAEKTDPQPAGYPEVPLPRNPGGTTYGTPGGQVYGQQPPAPGVYGGTPAPRPTGGVYGGPVAGQQPGGEPPAPAGGDATTVMPRLPG</sequence>
<feature type="signal peptide" evidence="3">
    <location>
        <begin position="1"/>
        <end position="30"/>
    </location>
</feature>
<keyword evidence="3" id="KW-0732">Signal</keyword>
<feature type="compositionally biased region" description="Pro residues" evidence="1">
    <location>
        <begin position="171"/>
        <end position="189"/>
    </location>
</feature>